<keyword evidence="1" id="KW-1185">Reference proteome</keyword>
<reference evidence="2" key="1">
    <citation type="submission" date="2022-11" db="UniProtKB">
        <authorList>
            <consortium name="WormBaseParasite"/>
        </authorList>
    </citation>
    <scope>IDENTIFICATION</scope>
</reference>
<sequence length="164" mass="18842">MMAKPDLCRLPVSDAEDKIQKDIDNPYYTVCPALADSHPCSRRLLLIIDLSLTFTTEIELEYADKHHNLKDRYSGRSFDERSLIRDQEVANVPFDDNPYLSIRSLSSFHPNGTKEEKRFNLHIQSENITAILRKMTDGNLRPNCLCSARLRTVDCIPFRSTIKG</sequence>
<proteinExistence type="predicted"/>
<dbReference type="AlphaFoldDB" id="A0A915JCS0"/>
<name>A0A915JCS0_ROMCU</name>
<dbReference type="WBParaSite" id="nRc.2.0.1.t24308-RA">
    <property type="protein sequence ID" value="nRc.2.0.1.t24308-RA"/>
    <property type="gene ID" value="nRc.2.0.1.g24308"/>
</dbReference>
<organism evidence="1 2">
    <name type="scientific">Romanomermis culicivorax</name>
    <name type="common">Nematode worm</name>
    <dbReference type="NCBI Taxonomy" id="13658"/>
    <lineage>
        <taxon>Eukaryota</taxon>
        <taxon>Metazoa</taxon>
        <taxon>Ecdysozoa</taxon>
        <taxon>Nematoda</taxon>
        <taxon>Enoplea</taxon>
        <taxon>Dorylaimia</taxon>
        <taxon>Mermithida</taxon>
        <taxon>Mermithoidea</taxon>
        <taxon>Mermithidae</taxon>
        <taxon>Romanomermis</taxon>
    </lineage>
</organism>
<evidence type="ECO:0000313" key="1">
    <source>
        <dbReference type="Proteomes" id="UP000887565"/>
    </source>
</evidence>
<evidence type="ECO:0000313" key="2">
    <source>
        <dbReference type="WBParaSite" id="nRc.2.0.1.t24308-RA"/>
    </source>
</evidence>
<accession>A0A915JCS0</accession>
<protein>
    <submittedName>
        <fullName evidence="2">Uncharacterized protein</fullName>
    </submittedName>
</protein>
<dbReference type="Proteomes" id="UP000887565">
    <property type="component" value="Unplaced"/>
</dbReference>